<feature type="region of interest" description="Disordered" evidence="6">
    <location>
        <begin position="80"/>
        <end position="109"/>
    </location>
</feature>
<evidence type="ECO:0000256" key="5">
    <source>
        <dbReference type="ARBA" id="ARBA00023136"/>
    </source>
</evidence>
<dbReference type="GeneID" id="72460079"/>
<dbReference type="Proteomes" id="UP000295181">
    <property type="component" value="Unassembled WGS sequence"/>
</dbReference>
<dbReference type="PANTHER" id="PTHR33885">
    <property type="entry name" value="PHAGE SHOCK PROTEIN C"/>
    <property type="match status" value="1"/>
</dbReference>
<evidence type="ECO:0000313" key="9">
    <source>
        <dbReference type="EMBL" id="TDG76859.1"/>
    </source>
</evidence>
<evidence type="ECO:0000256" key="3">
    <source>
        <dbReference type="ARBA" id="ARBA00022692"/>
    </source>
</evidence>
<feature type="domain" description="Phage shock protein PspC N-terminal" evidence="8">
    <location>
        <begin position="5"/>
        <end position="64"/>
    </location>
</feature>
<evidence type="ECO:0000259" key="8">
    <source>
        <dbReference type="Pfam" id="PF04024"/>
    </source>
</evidence>
<evidence type="ECO:0000256" key="2">
    <source>
        <dbReference type="ARBA" id="ARBA00022475"/>
    </source>
</evidence>
<dbReference type="InterPro" id="IPR052027">
    <property type="entry name" value="PspC"/>
</dbReference>
<evidence type="ECO:0000256" key="6">
    <source>
        <dbReference type="SAM" id="MobiDB-lite"/>
    </source>
</evidence>
<gene>
    <name evidence="9" type="ORF">C5L32_000735</name>
</gene>
<feature type="transmembrane region" description="Helical" evidence="7">
    <location>
        <begin position="36"/>
        <end position="62"/>
    </location>
</feature>
<dbReference type="InterPro" id="IPR007168">
    <property type="entry name" value="Phageshock_PspC_N"/>
</dbReference>
<name>A0A4R5NMA4_LENBU</name>
<accession>A0A4R5NMA4</accession>
<comment type="caution">
    <text evidence="9">The sequence shown here is derived from an EMBL/GenBank/DDBJ whole genome shotgun (WGS) entry which is preliminary data.</text>
</comment>
<dbReference type="Pfam" id="PF04024">
    <property type="entry name" value="PspC"/>
    <property type="match status" value="1"/>
</dbReference>
<dbReference type="AlphaFoldDB" id="A0A4R5NMA4"/>
<comment type="subcellular location">
    <subcellularLocation>
        <location evidence="1">Cell membrane</location>
        <topology evidence="1">Single-pass membrane protein</topology>
    </subcellularLocation>
</comment>
<dbReference type="RefSeq" id="WP_013728137.1">
    <property type="nucleotide sequence ID" value="NZ_AZDM01000005.1"/>
</dbReference>
<keyword evidence="4 7" id="KW-1133">Transmembrane helix</keyword>
<evidence type="ECO:0000313" key="10">
    <source>
        <dbReference type="Proteomes" id="UP000295181"/>
    </source>
</evidence>
<dbReference type="EMBL" id="PUFP01000057">
    <property type="protein sequence ID" value="TDG76859.1"/>
    <property type="molecule type" value="Genomic_DNA"/>
</dbReference>
<evidence type="ECO:0000256" key="4">
    <source>
        <dbReference type="ARBA" id="ARBA00022989"/>
    </source>
</evidence>
<keyword evidence="2" id="KW-1003">Cell membrane</keyword>
<dbReference type="GO" id="GO:0005886">
    <property type="term" value="C:plasma membrane"/>
    <property type="evidence" value="ECO:0007669"/>
    <property type="project" value="UniProtKB-SubCell"/>
</dbReference>
<feature type="compositionally biased region" description="Basic and acidic residues" evidence="6">
    <location>
        <begin position="87"/>
        <end position="109"/>
    </location>
</feature>
<dbReference type="PANTHER" id="PTHR33885:SF3">
    <property type="entry name" value="PHAGE SHOCK PROTEIN C"/>
    <property type="match status" value="1"/>
</dbReference>
<reference evidence="9 10" key="1">
    <citation type="journal article" date="2019" name="Appl. Microbiol. Biotechnol.">
        <title>Uncovering carbohydrate metabolism through a genotype-phenotype association study of 56 lactic acid bacteria genomes.</title>
        <authorList>
            <person name="Buron-Moles G."/>
            <person name="Chailyan A."/>
            <person name="Dolejs I."/>
            <person name="Forster J."/>
            <person name="Miks M.H."/>
        </authorList>
    </citation>
    <scope>NUCLEOTIDE SEQUENCE [LARGE SCALE GENOMIC DNA]</scope>
    <source>
        <strain evidence="9 10">ATCC 4005</strain>
    </source>
</reference>
<evidence type="ECO:0000256" key="7">
    <source>
        <dbReference type="SAM" id="Phobius"/>
    </source>
</evidence>
<keyword evidence="3 7" id="KW-0812">Transmembrane</keyword>
<evidence type="ECO:0000256" key="1">
    <source>
        <dbReference type="ARBA" id="ARBA00004162"/>
    </source>
</evidence>
<proteinExistence type="predicted"/>
<sequence length="109" mass="12010">MNSHKKLRRSSTNRVISGVLGGISEYLDWNAVLVRILYVVLAFTPGINVVAIIGYIIMMFTIPSDTPGSGSAFDQFKTTLSGGTSNDKSRKVIHNVEEKDVHDDKKRGQ</sequence>
<keyword evidence="5 7" id="KW-0472">Membrane</keyword>
<protein>
    <recommendedName>
        <fullName evidence="8">Phage shock protein PspC N-terminal domain-containing protein</fullName>
    </recommendedName>
</protein>
<organism evidence="9 10">
    <name type="scientific">Lentilactobacillus buchneri DSM 20057</name>
    <dbReference type="NCBI Taxonomy" id="1423728"/>
    <lineage>
        <taxon>Bacteria</taxon>
        <taxon>Bacillati</taxon>
        <taxon>Bacillota</taxon>
        <taxon>Bacilli</taxon>
        <taxon>Lactobacillales</taxon>
        <taxon>Lactobacillaceae</taxon>
        <taxon>Lentilactobacillus</taxon>
    </lineage>
</organism>